<organism evidence="4 5">
    <name type="scientific">Solibaculum mannosilyticum</name>
    <dbReference type="NCBI Taxonomy" id="2780922"/>
    <lineage>
        <taxon>Bacteria</taxon>
        <taxon>Bacillati</taxon>
        <taxon>Bacillota</taxon>
        <taxon>Clostridia</taxon>
        <taxon>Eubacteriales</taxon>
        <taxon>Oscillospiraceae</taxon>
        <taxon>Solibaculum</taxon>
    </lineage>
</organism>
<dbReference type="PANTHER" id="PTHR33495:SF2">
    <property type="entry name" value="ANTI-SIGMA FACTOR ANTAGONIST TM_1081-RELATED"/>
    <property type="match status" value="1"/>
</dbReference>
<evidence type="ECO:0000256" key="1">
    <source>
        <dbReference type="ARBA" id="ARBA00009013"/>
    </source>
</evidence>
<dbReference type="Proteomes" id="UP000593890">
    <property type="component" value="Chromosome"/>
</dbReference>
<dbReference type="CDD" id="cd07043">
    <property type="entry name" value="STAS_anti-anti-sigma_factors"/>
    <property type="match status" value="1"/>
</dbReference>
<reference evidence="5" key="1">
    <citation type="submission" date="2020-07" db="EMBL/GenBank/DDBJ databases">
        <title>Complete genome sequencing of Clostridia bacterium strain 12CBH8.</title>
        <authorList>
            <person name="Sakamoto M."/>
            <person name="Murakami T."/>
            <person name="Mori H."/>
        </authorList>
    </citation>
    <scope>NUCLEOTIDE SEQUENCE [LARGE SCALE GENOMIC DNA]</scope>
    <source>
        <strain evidence="5">12CBH8</strain>
    </source>
</reference>
<dbReference type="RefSeq" id="WP_090264101.1">
    <property type="nucleotide sequence ID" value="NZ_AP023321.1"/>
</dbReference>
<dbReference type="GO" id="GO:0043856">
    <property type="term" value="F:anti-sigma factor antagonist activity"/>
    <property type="evidence" value="ECO:0007669"/>
    <property type="project" value="InterPro"/>
</dbReference>
<gene>
    <name evidence="4" type="ORF">C12CBH8_02020</name>
</gene>
<feature type="domain" description="STAS" evidence="3">
    <location>
        <begin position="1"/>
        <end position="107"/>
    </location>
</feature>
<name>A0A7I8D2X0_9FIRM</name>
<dbReference type="PANTHER" id="PTHR33495">
    <property type="entry name" value="ANTI-SIGMA FACTOR ANTAGONIST TM_1081-RELATED-RELATED"/>
    <property type="match status" value="1"/>
</dbReference>
<accession>A0A7I8D2X0</accession>
<dbReference type="Gene3D" id="3.30.750.24">
    <property type="entry name" value="STAS domain"/>
    <property type="match status" value="1"/>
</dbReference>
<dbReference type="KEGG" id="sman:C12CBH8_02020"/>
<dbReference type="AlphaFoldDB" id="A0A7I8D2X0"/>
<dbReference type="InterPro" id="IPR036513">
    <property type="entry name" value="STAS_dom_sf"/>
</dbReference>
<comment type="similarity">
    <text evidence="1 2">Belongs to the anti-sigma-factor antagonist family.</text>
</comment>
<keyword evidence="5" id="KW-1185">Reference proteome</keyword>
<evidence type="ECO:0000313" key="5">
    <source>
        <dbReference type="Proteomes" id="UP000593890"/>
    </source>
</evidence>
<dbReference type="InterPro" id="IPR002645">
    <property type="entry name" value="STAS_dom"/>
</dbReference>
<dbReference type="EMBL" id="AP023321">
    <property type="protein sequence ID" value="BCI59563.1"/>
    <property type="molecule type" value="Genomic_DNA"/>
</dbReference>
<proteinExistence type="inferred from homology"/>
<dbReference type="NCBIfam" id="TIGR00377">
    <property type="entry name" value="ant_ant_sig"/>
    <property type="match status" value="1"/>
</dbReference>
<dbReference type="SUPFAM" id="SSF52091">
    <property type="entry name" value="SpoIIaa-like"/>
    <property type="match status" value="1"/>
</dbReference>
<sequence>MPVRVDNHEKVVTAYLEGEIDHHGAAGIRELIDRTVEQAMPEQLILDFRDVTFMDSSGIGLVMGRYRIMKELGGCIQVVNTSPHITRVMKLAGLERLDVLSKGGKTK</sequence>
<dbReference type="InterPro" id="IPR003658">
    <property type="entry name" value="Anti-sigma_ant"/>
</dbReference>
<evidence type="ECO:0000313" key="4">
    <source>
        <dbReference type="EMBL" id="BCI59563.1"/>
    </source>
</evidence>
<protein>
    <recommendedName>
        <fullName evidence="2">Anti-sigma factor antagonist</fullName>
    </recommendedName>
</protein>
<evidence type="ECO:0000259" key="3">
    <source>
        <dbReference type="PROSITE" id="PS50801"/>
    </source>
</evidence>
<dbReference type="Pfam" id="PF01740">
    <property type="entry name" value="STAS"/>
    <property type="match status" value="1"/>
</dbReference>
<dbReference type="PROSITE" id="PS50801">
    <property type="entry name" value="STAS"/>
    <property type="match status" value="1"/>
</dbReference>
<evidence type="ECO:0000256" key="2">
    <source>
        <dbReference type="RuleBase" id="RU003749"/>
    </source>
</evidence>